<keyword evidence="2" id="KW-1185">Reference proteome</keyword>
<name>A0ABN7WZ58_GIGMA</name>
<proteinExistence type="predicted"/>
<sequence length="49" mass="5914">YLRRKVLEKRGFQEGKIVGKGKVQEIKDCQKKKKLLEKKKIIRRKKKTC</sequence>
<feature type="non-terminal residue" evidence="1">
    <location>
        <position position="1"/>
    </location>
</feature>
<organism evidence="1 2">
    <name type="scientific">Gigaspora margarita</name>
    <dbReference type="NCBI Taxonomy" id="4874"/>
    <lineage>
        <taxon>Eukaryota</taxon>
        <taxon>Fungi</taxon>
        <taxon>Fungi incertae sedis</taxon>
        <taxon>Mucoromycota</taxon>
        <taxon>Glomeromycotina</taxon>
        <taxon>Glomeromycetes</taxon>
        <taxon>Diversisporales</taxon>
        <taxon>Gigasporaceae</taxon>
        <taxon>Gigaspora</taxon>
    </lineage>
</organism>
<protein>
    <submittedName>
        <fullName evidence="1">7121_t:CDS:1</fullName>
    </submittedName>
</protein>
<evidence type="ECO:0000313" key="2">
    <source>
        <dbReference type="Proteomes" id="UP000789901"/>
    </source>
</evidence>
<gene>
    <name evidence="1" type="ORF">GMARGA_LOCUS36836</name>
</gene>
<reference evidence="1 2" key="1">
    <citation type="submission" date="2021-06" db="EMBL/GenBank/DDBJ databases">
        <authorList>
            <person name="Kallberg Y."/>
            <person name="Tangrot J."/>
            <person name="Rosling A."/>
        </authorList>
    </citation>
    <scope>NUCLEOTIDE SEQUENCE [LARGE SCALE GENOMIC DNA]</scope>
    <source>
        <strain evidence="1 2">120-4 pot B 10/14</strain>
    </source>
</reference>
<comment type="caution">
    <text evidence="1">The sequence shown here is derived from an EMBL/GenBank/DDBJ whole genome shotgun (WGS) entry which is preliminary data.</text>
</comment>
<evidence type="ECO:0000313" key="1">
    <source>
        <dbReference type="EMBL" id="CAG8843983.1"/>
    </source>
</evidence>
<accession>A0ABN7WZ58</accession>
<dbReference type="EMBL" id="CAJVQB010074243">
    <property type="protein sequence ID" value="CAG8843983.1"/>
    <property type="molecule type" value="Genomic_DNA"/>
</dbReference>
<dbReference type="Proteomes" id="UP000789901">
    <property type="component" value="Unassembled WGS sequence"/>
</dbReference>